<reference evidence="2 3" key="1">
    <citation type="submission" date="2011-10" db="EMBL/GenBank/DDBJ databases">
        <title>The Genome Sequence of Actinomyces graevenitzii C83.</title>
        <authorList>
            <consortium name="The Broad Institute Genome Sequencing Platform"/>
            <consortium name="The Broad Institute Genome Sequencing Center for Infectious Disease"/>
            <person name="Earl A."/>
            <person name="Ward D."/>
            <person name="Feldgarden M."/>
            <person name="Gevers D."/>
            <person name="Sibley C.D."/>
            <person name="Field T.R."/>
            <person name="Grinwis M."/>
            <person name="Eshaghurshan C.S."/>
            <person name="Surette M.G."/>
            <person name="Young S.K."/>
            <person name="Zeng Q."/>
            <person name="Gargeya S."/>
            <person name="Fitzgerald M."/>
            <person name="Haas B."/>
            <person name="Abouelleil A."/>
            <person name="Alvarado L."/>
            <person name="Arachchi H.M."/>
            <person name="Berlin A."/>
            <person name="Brown A."/>
            <person name="Chapman S.B."/>
            <person name="Chen Z."/>
            <person name="Dunbar C."/>
            <person name="Freedman E."/>
            <person name="Gearin G."/>
            <person name="Goldberg J."/>
            <person name="Griggs A."/>
            <person name="Gujja S."/>
            <person name="Heiman D."/>
            <person name="Howarth C."/>
            <person name="Larson L."/>
            <person name="Lui A."/>
            <person name="MacDonald P.J.P."/>
            <person name="Montmayeur A."/>
            <person name="Murphy C."/>
            <person name="Neiman D."/>
            <person name="Pearson M."/>
            <person name="Priest M."/>
            <person name="Roberts A."/>
            <person name="Saif S."/>
            <person name="Shea T."/>
            <person name="Shenoy N."/>
            <person name="Sisk P."/>
            <person name="Stolte C."/>
            <person name="Sykes S."/>
            <person name="Wortman J."/>
            <person name="Nusbaum C."/>
            <person name="Birren B."/>
        </authorList>
    </citation>
    <scope>NUCLEOTIDE SEQUENCE [LARGE SCALE GENOMIC DNA]</scope>
    <source>
        <strain evidence="2 3">C83</strain>
    </source>
</reference>
<gene>
    <name evidence="2" type="ORF">HMPREF0045_01063</name>
</gene>
<dbReference type="EMBL" id="ACRN01000006">
    <property type="protein sequence ID" value="EHM88224.1"/>
    <property type="molecule type" value="Genomic_DNA"/>
</dbReference>
<sequence length="125" mass="13972">MCESRSEKAFNEKLARSQWISKQASPVKLRPAPPVVLSQEMGLPSEGERERKNYFTAALCLGIPGVIMLLIPFIYIIALLPGDHGDSGDDLAWEIFFMFMTFFPIGLVLSVVALIMFDFGENLCK</sequence>
<feature type="transmembrane region" description="Helical" evidence="1">
    <location>
        <begin position="95"/>
        <end position="117"/>
    </location>
</feature>
<evidence type="ECO:0000313" key="3">
    <source>
        <dbReference type="Proteomes" id="UP000003822"/>
    </source>
</evidence>
<feature type="transmembrane region" description="Helical" evidence="1">
    <location>
        <begin position="54"/>
        <end position="75"/>
    </location>
</feature>
<evidence type="ECO:0000256" key="1">
    <source>
        <dbReference type="SAM" id="Phobius"/>
    </source>
</evidence>
<comment type="caution">
    <text evidence="2">The sequence shown here is derived from an EMBL/GenBank/DDBJ whole genome shotgun (WGS) entry which is preliminary data.</text>
</comment>
<organism evidence="2 3">
    <name type="scientific">Actinomyces graevenitzii C83</name>
    <dbReference type="NCBI Taxonomy" id="435830"/>
    <lineage>
        <taxon>Bacteria</taxon>
        <taxon>Bacillati</taxon>
        <taxon>Actinomycetota</taxon>
        <taxon>Actinomycetes</taxon>
        <taxon>Actinomycetales</taxon>
        <taxon>Actinomycetaceae</taxon>
        <taxon>Actinomyces</taxon>
    </lineage>
</organism>
<accession>G9PFN9</accession>
<dbReference type="Proteomes" id="UP000003822">
    <property type="component" value="Unassembled WGS sequence"/>
</dbReference>
<dbReference type="AlphaFoldDB" id="G9PFN9"/>
<keyword evidence="1" id="KW-0472">Membrane</keyword>
<keyword evidence="3" id="KW-1185">Reference proteome</keyword>
<name>G9PFN9_9ACTO</name>
<protein>
    <submittedName>
        <fullName evidence="2">Uncharacterized protein</fullName>
    </submittedName>
</protein>
<dbReference type="OrthoDB" id="3261195at2"/>
<dbReference type="STRING" id="435830.HMPREF0045_01063"/>
<evidence type="ECO:0000313" key="2">
    <source>
        <dbReference type="EMBL" id="EHM88224.1"/>
    </source>
</evidence>
<proteinExistence type="predicted"/>
<keyword evidence="1" id="KW-0812">Transmembrane</keyword>
<dbReference type="RefSeq" id="WP_005986264.1">
    <property type="nucleotide sequence ID" value="NZ_JH470338.1"/>
</dbReference>
<keyword evidence="1" id="KW-1133">Transmembrane helix</keyword>
<dbReference type="HOGENOM" id="CLU_1933497_0_0_11"/>